<protein>
    <submittedName>
        <fullName evidence="1">Uncharacterized protein</fullName>
    </submittedName>
</protein>
<evidence type="ECO:0000313" key="2">
    <source>
        <dbReference type="Proteomes" id="UP001157733"/>
    </source>
</evidence>
<organism evidence="1 2">
    <name type="scientific">Nitrospina watsonii</name>
    <dbReference type="NCBI Taxonomy" id="1323948"/>
    <lineage>
        <taxon>Bacteria</taxon>
        <taxon>Pseudomonadati</taxon>
        <taxon>Nitrospinota/Tectimicrobiota group</taxon>
        <taxon>Nitrospinota</taxon>
        <taxon>Nitrospinia</taxon>
        <taxon>Nitrospinales</taxon>
        <taxon>Nitrospinaceae</taxon>
        <taxon>Nitrospina</taxon>
    </lineage>
</organism>
<evidence type="ECO:0000313" key="1">
    <source>
        <dbReference type="EMBL" id="CAI2719646.1"/>
    </source>
</evidence>
<proteinExistence type="predicted"/>
<dbReference type="Proteomes" id="UP001157733">
    <property type="component" value="Chromosome"/>
</dbReference>
<sequence>MISKEAQFRRAFIVTHPERGNERPVPGNKPFLWKGFNVLKLWKTTGRWALVGSLLVCLVQPVGAAEEEQKPCEPVETKKVKIEGYINREHTREKRQIIKEFVEIGHTEARIRPFPMGKTAKVVAVGRCVPAYIARHVLNTSLKYTEGIESLVNQAFLHSHWIGIATTIFDEPSQQTVTPEQVEQLLNPDLGDDEFHALYQKFSIQDDTVPFLGQRKENVKKVD</sequence>
<keyword evidence="2" id="KW-1185">Reference proteome</keyword>
<gene>
    <name evidence="1" type="ORF">NSPWAT_2790</name>
</gene>
<reference evidence="1 2" key="1">
    <citation type="submission" date="2022-09" db="EMBL/GenBank/DDBJ databases">
        <authorList>
            <person name="Kop L."/>
        </authorList>
    </citation>
    <scope>NUCLEOTIDE SEQUENCE [LARGE SCALE GENOMIC DNA]</scope>
    <source>
        <strain evidence="1 2">347</strain>
    </source>
</reference>
<dbReference type="EMBL" id="OX336137">
    <property type="protein sequence ID" value="CAI2719646.1"/>
    <property type="molecule type" value="Genomic_DNA"/>
</dbReference>
<accession>A0ABN8W5V6</accession>
<name>A0ABN8W5V6_9BACT</name>